<dbReference type="InterPro" id="IPR013785">
    <property type="entry name" value="Aldolase_TIM"/>
</dbReference>
<dbReference type="InterPro" id="IPR018225">
    <property type="entry name" value="Transaldolase_AS"/>
</dbReference>
<protein>
    <submittedName>
        <fullName evidence="2">Transaldolase</fullName>
    </submittedName>
</protein>
<reference evidence="3" key="1">
    <citation type="submission" date="2017-09" db="EMBL/GenBank/DDBJ databases">
        <title>Depth-based differentiation of microbial function through sediment-hosted aquifers and enrichment of novel symbionts in the deep terrestrial subsurface.</title>
        <authorList>
            <person name="Probst A.J."/>
            <person name="Ladd B."/>
            <person name="Jarett J.K."/>
            <person name="Geller-Mcgrath D.E."/>
            <person name="Sieber C.M.K."/>
            <person name="Emerson J.B."/>
            <person name="Anantharaman K."/>
            <person name="Thomas B.C."/>
            <person name="Malmstrom R."/>
            <person name="Stieglmeier M."/>
            <person name="Klingl A."/>
            <person name="Woyke T."/>
            <person name="Ryan C.M."/>
            <person name="Banfield J.F."/>
        </authorList>
    </citation>
    <scope>NUCLEOTIDE SEQUENCE [LARGE SCALE GENOMIC DNA]</scope>
</reference>
<dbReference type="Pfam" id="PF00923">
    <property type="entry name" value="TAL_FSA"/>
    <property type="match status" value="1"/>
</dbReference>
<evidence type="ECO:0000313" key="2">
    <source>
        <dbReference type="EMBL" id="PIT90303.1"/>
    </source>
</evidence>
<proteinExistence type="predicted"/>
<sequence>MFNPADLKTKIFLDSGQVAETRQALNLLGFLDGQTTNPSLIAKNFQAGSGSKISENELLAFYRGQIEEITGLMPQGSISVEVYADSQTPAEQMVSQGLEMFNWSPNAYIKLPITKAGLEAAEELIRQGIRVNLTLCFSQEQAAAVASMAKNAQAGQVYISPFIGRLDDQGLNGLSLIRNILKMYRQQSAGVLVLAASLRNLGHLQQCFRLETDIITAPFKVLSAWAEAGFSLSDEEIENNHQLKDLPYQEFDLLRPWQDFSLEHELTNRGLQQFADDWNALIK</sequence>
<evidence type="ECO:0000313" key="3">
    <source>
        <dbReference type="Proteomes" id="UP000230543"/>
    </source>
</evidence>
<comment type="caution">
    <text evidence="2">The sequence shown here is derived from an EMBL/GenBank/DDBJ whole genome shotgun (WGS) entry which is preliminary data.</text>
</comment>
<evidence type="ECO:0000256" key="1">
    <source>
        <dbReference type="ARBA" id="ARBA00023270"/>
    </source>
</evidence>
<keyword evidence="1" id="KW-0704">Schiff base</keyword>
<dbReference type="Gene3D" id="3.20.20.70">
    <property type="entry name" value="Aldolase class I"/>
    <property type="match status" value="1"/>
</dbReference>
<dbReference type="EMBL" id="PFBO01000106">
    <property type="protein sequence ID" value="PIT90303.1"/>
    <property type="molecule type" value="Genomic_DNA"/>
</dbReference>
<dbReference type="Proteomes" id="UP000230543">
    <property type="component" value="Unassembled WGS sequence"/>
</dbReference>
<gene>
    <name evidence="2" type="ORF">COU22_02915</name>
</gene>
<dbReference type="AlphaFoldDB" id="A0A2M6WBX4"/>
<dbReference type="PANTHER" id="PTHR10683">
    <property type="entry name" value="TRANSALDOLASE"/>
    <property type="match status" value="1"/>
</dbReference>
<dbReference type="InterPro" id="IPR001585">
    <property type="entry name" value="TAL/FSA"/>
</dbReference>
<dbReference type="PROSITE" id="PS00958">
    <property type="entry name" value="TRANSALDOLASE_2"/>
    <property type="match status" value="1"/>
</dbReference>
<dbReference type="PANTHER" id="PTHR10683:SF40">
    <property type="entry name" value="FRUCTOSE-6-PHOSPHATE ALDOLASE 1-RELATED"/>
    <property type="match status" value="1"/>
</dbReference>
<dbReference type="GO" id="GO:0005975">
    <property type="term" value="P:carbohydrate metabolic process"/>
    <property type="evidence" value="ECO:0007669"/>
    <property type="project" value="InterPro"/>
</dbReference>
<accession>A0A2M6WBX4</accession>
<organism evidence="2 3">
    <name type="scientific">Candidatus Komeilibacteria bacterium CG10_big_fil_rev_8_21_14_0_10_41_13</name>
    <dbReference type="NCBI Taxonomy" id="1974476"/>
    <lineage>
        <taxon>Bacteria</taxon>
        <taxon>Candidatus Komeiliibacteriota</taxon>
    </lineage>
</organism>
<dbReference type="SUPFAM" id="SSF51569">
    <property type="entry name" value="Aldolase"/>
    <property type="match status" value="1"/>
</dbReference>
<name>A0A2M6WBX4_9BACT</name>